<dbReference type="eggNOG" id="COG1600">
    <property type="taxonomic scope" value="Bacteria"/>
</dbReference>
<gene>
    <name evidence="1" type="ORF">EAL2_808p00570</name>
</gene>
<dbReference type="EMBL" id="CP007453">
    <property type="protein sequence ID" value="AHM57564.1"/>
    <property type="molecule type" value="Genomic_DNA"/>
</dbReference>
<dbReference type="PATRIC" id="fig|1286171.3.peg.2235"/>
<dbReference type="Proteomes" id="UP000019591">
    <property type="component" value="Plasmid EAL2_808p"/>
</dbReference>
<dbReference type="PANTHER" id="PTHR42827">
    <property type="entry name" value="IRON-SULFUR CLUSTER-BINDING PROTEIN-RELATED"/>
    <property type="match status" value="1"/>
</dbReference>
<accession>W8T750</accession>
<geneLocation type="plasmid" evidence="1 2">
    <name>EAL2_808p</name>
</geneLocation>
<keyword evidence="2" id="KW-1185">Reference proteome</keyword>
<dbReference type="OrthoDB" id="9784571at2"/>
<organism evidence="1 2">
    <name type="scientific">Peptoclostridium acidaminophilum DSM 3953</name>
    <dbReference type="NCBI Taxonomy" id="1286171"/>
    <lineage>
        <taxon>Bacteria</taxon>
        <taxon>Bacillati</taxon>
        <taxon>Bacillota</taxon>
        <taxon>Clostridia</taxon>
        <taxon>Peptostreptococcales</taxon>
        <taxon>Peptoclostridiaceae</taxon>
        <taxon>Peptoclostridium</taxon>
    </lineage>
</organism>
<sequence>MKHIIEERIADFVGGYAMRKSTLTRWQRPIVAYAGADDALFEKLKDAVGPDHMMPRDFMEDAATVITYFLPFEESVARSNIDGRFSSWEWGKAYVETNEMILELNAYIKELVEELGHRAALVPTALNFTKDRLISDWSQRHVAYVAGLGKFGLNNMLITEKGCCGRIGSVVTNMRLEPTDRKEAEACLYKQSGSCKLCVGRCINDALFEDGFDREKCYEMCVLNMDRLKEAGHADVCGKCTVGLPCSFKDPVGQP</sequence>
<dbReference type="RefSeq" id="WP_025436479.1">
    <property type="nucleotide sequence ID" value="NZ_CP007453.1"/>
</dbReference>
<dbReference type="AlphaFoldDB" id="W8T750"/>
<evidence type="ECO:0008006" key="3">
    <source>
        <dbReference type="Google" id="ProtNLM"/>
    </source>
</evidence>
<proteinExistence type="predicted"/>
<dbReference type="PANTHER" id="PTHR42827:SF1">
    <property type="entry name" value="IRON-SULFUR CLUSTER-BINDING PROTEIN"/>
    <property type="match status" value="1"/>
</dbReference>
<dbReference type="HOGENOM" id="CLU_061526_0_0_9"/>
<keyword evidence="1" id="KW-0614">Plasmid</keyword>
<evidence type="ECO:0000313" key="2">
    <source>
        <dbReference type="Proteomes" id="UP000019591"/>
    </source>
</evidence>
<evidence type="ECO:0000313" key="1">
    <source>
        <dbReference type="EMBL" id="AHM57564.1"/>
    </source>
</evidence>
<protein>
    <recommendedName>
        <fullName evidence="3">Iron-sulfur cluster-binding protein</fullName>
    </recommendedName>
</protein>
<name>W8T750_PEPAC</name>
<reference evidence="1 2" key="1">
    <citation type="journal article" date="2014" name="Genome Announc.">
        <title>Complete Genome Sequence of Amino Acid-Utilizing Eubacterium acidaminophilum al-2 (DSM 3953).</title>
        <authorList>
            <person name="Poehlein A."/>
            <person name="Andreesen J.R."/>
            <person name="Daniel R."/>
        </authorList>
    </citation>
    <scope>NUCLEOTIDE SEQUENCE [LARGE SCALE GENOMIC DNA]</scope>
    <source>
        <strain evidence="1 2">DSM 3953</strain>
        <plasmid evidence="2">Plasmid EAL2_808p</plasmid>
    </source>
</reference>
<dbReference type="KEGG" id="eac:EAL2_808p00570"/>